<protein>
    <submittedName>
        <fullName evidence="1">Uncharacterized protein</fullName>
    </submittedName>
</protein>
<dbReference type="RefSeq" id="WP_091543128.1">
    <property type="nucleotide sequence ID" value="NZ_FMUS01000012.1"/>
</dbReference>
<organism evidence="1 2">
    <name type="scientific">Alkaliphilus peptidifermentans DSM 18978</name>
    <dbReference type="NCBI Taxonomy" id="1120976"/>
    <lineage>
        <taxon>Bacteria</taxon>
        <taxon>Bacillati</taxon>
        <taxon>Bacillota</taxon>
        <taxon>Clostridia</taxon>
        <taxon>Peptostreptococcales</taxon>
        <taxon>Natronincolaceae</taxon>
        <taxon>Alkaliphilus</taxon>
    </lineage>
</organism>
<evidence type="ECO:0000313" key="1">
    <source>
        <dbReference type="EMBL" id="SCY66663.1"/>
    </source>
</evidence>
<proteinExistence type="predicted"/>
<evidence type="ECO:0000313" key="2">
    <source>
        <dbReference type="Proteomes" id="UP000198636"/>
    </source>
</evidence>
<name>A0A1G5HSD3_9FIRM</name>
<keyword evidence="2" id="KW-1185">Reference proteome</keyword>
<dbReference type="OrthoDB" id="1957994at2"/>
<reference evidence="1 2" key="1">
    <citation type="submission" date="2016-10" db="EMBL/GenBank/DDBJ databases">
        <authorList>
            <person name="de Groot N.N."/>
        </authorList>
    </citation>
    <scope>NUCLEOTIDE SEQUENCE [LARGE SCALE GENOMIC DNA]</scope>
    <source>
        <strain evidence="1 2">DSM 18978</strain>
    </source>
</reference>
<accession>A0A1G5HSD3</accession>
<dbReference type="AlphaFoldDB" id="A0A1G5HSD3"/>
<dbReference type="EMBL" id="FMUS01000012">
    <property type="protein sequence ID" value="SCY66663.1"/>
    <property type="molecule type" value="Genomic_DNA"/>
</dbReference>
<sequence length="68" mass="7971">MTTLEAIIRLNEIKETLENKHLNYEHFNSLCQEFHSIKNQLLKSNFAFDNIKILITEVEKAINLVKIA</sequence>
<gene>
    <name evidence="1" type="ORF">SAMN03080606_02112</name>
</gene>
<dbReference type="Proteomes" id="UP000198636">
    <property type="component" value="Unassembled WGS sequence"/>
</dbReference>